<gene>
    <name evidence="6" type="ORF">SAMN05216217_104199</name>
</gene>
<evidence type="ECO:0000256" key="2">
    <source>
        <dbReference type="ARBA" id="ARBA00022692"/>
    </source>
</evidence>
<proteinExistence type="predicted"/>
<keyword evidence="2" id="KW-0812">Transmembrane</keyword>
<dbReference type="GO" id="GO:0009306">
    <property type="term" value="P:protein secretion"/>
    <property type="evidence" value="ECO:0007669"/>
    <property type="project" value="InterPro"/>
</dbReference>
<evidence type="ECO:0000256" key="4">
    <source>
        <dbReference type="ARBA" id="ARBA00023136"/>
    </source>
</evidence>
<protein>
    <submittedName>
        <fullName evidence="6">Translocation and assembly module TamB</fullName>
    </submittedName>
</protein>
<keyword evidence="3" id="KW-1133">Transmembrane helix</keyword>
<organism evidence="6 7">
    <name type="scientific">Halopseudomonas yangmingensis</name>
    <dbReference type="NCBI Taxonomy" id="1720063"/>
    <lineage>
        <taxon>Bacteria</taxon>
        <taxon>Pseudomonadati</taxon>
        <taxon>Pseudomonadota</taxon>
        <taxon>Gammaproteobacteria</taxon>
        <taxon>Pseudomonadales</taxon>
        <taxon>Pseudomonadaceae</taxon>
        <taxon>Halopseudomonas</taxon>
    </lineage>
</organism>
<accession>A0A1I4QJN3</accession>
<dbReference type="RefSeq" id="WP_093474176.1">
    <property type="nucleotide sequence ID" value="NZ_FOUI01000004.1"/>
</dbReference>
<reference evidence="7" key="1">
    <citation type="submission" date="2016-10" db="EMBL/GenBank/DDBJ databases">
        <authorList>
            <person name="Varghese N."/>
            <person name="Submissions S."/>
        </authorList>
    </citation>
    <scope>NUCLEOTIDE SEQUENCE [LARGE SCALE GENOMIC DNA]</scope>
    <source>
        <strain evidence="7">DSM 24213</strain>
    </source>
</reference>
<dbReference type="OrthoDB" id="5555605at2"/>
<dbReference type="GO" id="GO:0097347">
    <property type="term" value="C:TAM protein secretion complex"/>
    <property type="evidence" value="ECO:0007669"/>
    <property type="project" value="TreeGrafter"/>
</dbReference>
<evidence type="ECO:0000256" key="1">
    <source>
        <dbReference type="ARBA" id="ARBA00004167"/>
    </source>
</evidence>
<feature type="domain" description="Translocation and assembly module TamB C-terminal" evidence="5">
    <location>
        <begin position="915"/>
        <end position="1239"/>
    </location>
</feature>
<dbReference type="STRING" id="1720063.SAMN05216217_104199"/>
<evidence type="ECO:0000256" key="3">
    <source>
        <dbReference type="ARBA" id="ARBA00022989"/>
    </source>
</evidence>
<sequence length="1246" mass="136986">MIRFLFKSLVRGLLLILLVPLLILALLASETVNRWLFEQVQRIQPELTMEFVDGHFWRGWSFDTLHWDDGDTRVAVRNLQFQWAPECLWGLTVCIDRLSMEHVHVWLPDTQASEDTAPLALPELNLPLGIRLESFTLGALQLGDEPPLLQSVELKAHASANQLVVEHFAGQGPDLSWQLDADLRTKGDWPLRLDAHLQLPEVDQRAQQARFRLSGTLAEVAVDVQSEGYLSARLQGTVRPLDEHFPVQLSLHSDSFLALQELPPGLTLEGLKLYAEGDMQQGIRIQADARLPGSGGGVAMAVSGLATLQGLPELELLLQVEEQPERQLQLNGQLGWAEQLQGTAQLQLQQTFPWYWLYPQDTGAISLQQADLQLQLQNMDYQGNLAATLSGVAGQAVELDLVFTGNDSSLDLSALQAVTAAGSLQGRATLEFAEGLVWDALLQLQSLDPGVFVAQMPGQLSGEINTQGRLQNQALDLGADWRIDGRLRNQPLQLEGQLQSQEGRWILNDLLLRQGENRIAGQGRWSALDESYARGELDLQLPQLGNLWPGLAGTLQGRADLVGGASAPRLELRLDGRRLAYADTRLARLQLIADAQLDQRLPGQLSLELLRIAQGTTRIGNLSMQLRGELAEHRLDLELDRGLADLQLALSGSWHESGWLGELRQALLASGEMEWQLGDPARIDYRAADGRLQLSAHCWQHQEARLCFDGNQQLAPEQALQITLRDFPMSSLVELLPEDFNWDALLQADLSFRQRSGSAPEAHVHLRSEEGAIELLEQERTLRLPYQRLELDSRLQADQARNRLRLSSDSLGHLEVNADLRDPAGRRELSGDYRLEGLRLDVLQPFLPLVDSLRGELNGSGRLAGTLEEPAVDGVLLLDDGYVSGAGLPVSLEQMQLRLRLQQASAELDGSWQSGDQGEARLSGRFDWSQALQMNMTLNGNQLPVRVDPWASLLASPDLRVRLNDGQLTVTGQIAIPEGDIDVRELPETAVQLSPDVVILGEEAAVTATPLDIRASVQLLIGDQLRLSAFGLQGRLSGQLEVQENLNANGDLNILDGQYRGYGQRLALRRAQLLFAGPVTQPFLNIEAIRTSGDVVAGLRLTGRADSPQSEVFSEPAMAQEQALSWLILGRPLGAGGGDENMLGQAALALGMAGSAPLAQNIANTLGIENFQLETEGSGLMTQVVAAGYLTDRLSLRYGVGVFEPANQLALRYDLTRRLYLEAVSGFASSLDFFYRIDFGSTQVQP</sequence>
<dbReference type="InterPro" id="IPR007452">
    <property type="entry name" value="TamB_C"/>
</dbReference>
<dbReference type="AlphaFoldDB" id="A0A1I4QJN3"/>
<evidence type="ECO:0000259" key="5">
    <source>
        <dbReference type="Pfam" id="PF04357"/>
    </source>
</evidence>
<comment type="subcellular location">
    <subcellularLocation>
        <location evidence="1">Membrane</location>
        <topology evidence="1">Single-pass membrane protein</topology>
    </subcellularLocation>
</comment>
<dbReference type="Pfam" id="PF04357">
    <property type="entry name" value="TamB"/>
    <property type="match status" value="1"/>
</dbReference>
<dbReference type="PANTHER" id="PTHR36985">
    <property type="entry name" value="TRANSLOCATION AND ASSEMBLY MODULE SUBUNIT TAMB"/>
    <property type="match status" value="1"/>
</dbReference>
<evidence type="ECO:0000313" key="6">
    <source>
        <dbReference type="EMBL" id="SFM40247.1"/>
    </source>
</evidence>
<dbReference type="EMBL" id="FOUI01000004">
    <property type="protein sequence ID" value="SFM40247.1"/>
    <property type="molecule type" value="Genomic_DNA"/>
</dbReference>
<keyword evidence="4" id="KW-0472">Membrane</keyword>
<dbReference type="Proteomes" id="UP000243629">
    <property type="component" value="Unassembled WGS sequence"/>
</dbReference>
<keyword evidence="7" id="KW-1185">Reference proteome</keyword>
<dbReference type="GO" id="GO:0005886">
    <property type="term" value="C:plasma membrane"/>
    <property type="evidence" value="ECO:0007669"/>
    <property type="project" value="InterPro"/>
</dbReference>
<dbReference type="PANTHER" id="PTHR36985:SF1">
    <property type="entry name" value="TRANSLOCATION AND ASSEMBLY MODULE SUBUNIT TAMB"/>
    <property type="match status" value="1"/>
</dbReference>
<name>A0A1I4QJN3_9GAMM</name>
<evidence type="ECO:0000313" key="7">
    <source>
        <dbReference type="Proteomes" id="UP000243629"/>
    </source>
</evidence>